<feature type="compositionally biased region" description="Low complexity" evidence="1">
    <location>
        <begin position="22"/>
        <end position="51"/>
    </location>
</feature>
<feature type="region of interest" description="Disordered" evidence="1">
    <location>
        <begin position="92"/>
        <end position="184"/>
    </location>
</feature>
<reference evidence="2" key="2">
    <citation type="submission" date="2015-12" db="EMBL/GenBank/DDBJ databases">
        <title>Update maize B73 reference genome by single molecule sequencing technologies.</title>
        <authorList>
            <consortium name="Maize Genome Sequencing Project"/>
            <person name="Ware D."/>
        </authorList>
    </citation>
    <scope>NUCLEOTIDE SEQUENCE</scope>
    <source>
        <tissue evidence="2">Seedling</tissue>
    </source>
</reference>
<proteinExistence type="predicted"/>
<accession>A0A1D6P2J6</accession>
<keyword evidence="4" id="KW-1185">Reference proteome</keyword>
<dbReference type="AlphaFoldDB" id="A0A1D6P2J6"/>
<feature type="compositionally biased region" description="Low complexity" evidence="1">
    <location>
        <begin position="96"/>
        <end position="117"/>
    </location>
</feature>
<evidence type="ECO:0000313" key="4">
    <source>
        <dbReference type="Proteomes" id="UP000007305"/>
    </source>
</evidence>
<evidence type="ECO:0008006" key="5">
    <source>
        <dbReference type="Google" id="ProtNLM"/>
    </source>
</evidence>
<dbReference type="EnsemblPlants" id="Zm00001eb385680_T001">
    <property type="protein sequence ID" value="Zm00001eb385680_P001"/>
    <property type="gene ID" value="Zm00001eb385680"/>
</dbReference>
<reference evidence="3" key="3">
    <citation type="submission" date="2019-07" db="EMBL/GenBank/DDBJ databases">
        <authorList>
            <person name="Seetharam A."/>
            <person name="Woodhouse M."/>
            <person name="Cannon E."/>
        </authorList>
    </citation>
    <scope>NUCLEOTIDE SEQUENCE [LARGE SCALE GENOMIC DNA]</scope>
    <source>
        <strain evidence="3">cv. B73</strain>
    </source>
</reference>
<reference evidence="4" key="1">
    <citation type="journal article" date="2009" name="Science">
        <title>The B73 maize genome: complexity, diversity, and dynamics.</title>
        <authorList>
            <person name="Schnable P.S."/>
            <person name="Ware D."/>
            <person name="Fulton R.S."/>
            <person name="Stein J.C."/>
            <person name="Wei F."/>
            <person name="Pasternak S."/>
            <person name="Liang C."/>
            <person name="Zhang J."/>
            <person name="Fulton L."/>
            <person name="Graves T.A."/>
            <person name="Minx P."/>
            <person name="Reily A.D."/>
            <person name="Courtney L."/>
            <person name="Kruchowski S.S."/>
            <person name="Tomlinson C."/>
            <person name="Strong C."/>
            <person name="Delehaunty K."/>
            <person name="Fronick C."/>
            <person name="Courtney B."/>
            <person name="Rock S.M."/>
            <person name="Belter E."/>
            <person name="Du F."/>
            <person name="Kim K."/>
            <person name="Abbott R.M."/>
            <person name="Cotton M."/>
            <person name="Levy A."/>
            <person name="Marchetto P."/>
            <person name="Ochoa K."/>
            <person name="Jackson S.M."/>
            <person name="Gillam B."/>
            <person name="Chen W."/>
            <person name="Yan L."/>
            <person name="Higginbotham J."/>
            <person name="Cardenas M."/>
            <person name="Waligorski J."/>
            <person name="Applebaum E."/>
            <person name="Phelps L."/>
            <person name="Falcone J."/>
            <person name="Kanchi K."/>
            <person name="Thane T."/>
            <person name="Scimone A."/>
            <person name="Thane N."/>
            <person name="Henke J."/>
            <person name="Wang T."/>
            <person name="Ruppert J."/>
            <person name="Shah N."/>
            <person name="Rotter K."/>
            <person name="Hodges J."/>
            <person name="Ingenthron E."/>
            <person name="Cordes M."/>
            <person name="Kohlberg S."/>
            <person name="Sgro J."/>
            <person name="Delgado B."/>
            <person name="Mead K."/>
            <person name="Chinwalla A."/>
            <person name="Leonard S."/>
            <person name="Crouse K."/>
            <person name="Collura K."/>
            <person name="Kudrna D."/>
            <person name="Currie J."/>
            <person name="He R."/>
            <person name="Angelova A."/>
            <person name="Rajasekar S."/>
            <person name="Mueller T."/>
            <person name="Lomeli R."/>
            <person name="Scara G."/>
            <person name="Ko A."/>
            <person name="Delaney K."/>
            <person name="Wissotski M."/>
            <person name="Lopez G."/>
            <person name="Campos D."/>
            <person name="Braidotti M."/>
            <person name="Ashley E."/>
            <person name="Golser W."/>
            <person name="Kim H."/>
            <person name="Lee S."/>
            <person name="Lin J."/>
            <person name="Dujmic Z."/>
            <person name="Kim W."/>
            <person name="Talag J."/>
            <person name="Zuccolo A."/>
            <person name="Fan C."/>
            <person name="Sebastian A."/>
            <person name="Kramer M."/>
            <person name="Spiegel L."/>
            <person name="Nascimento L."/>
            <person name="Zutavern T."/>
            <person name="Miller B."/>
            <person name="Ambroise C."/>
            <person name="Muller S."/>
            <person name="Spooner W."/>
            <person name="Narechania A."/>
            <person name="Ren L."/>
            <person name="Wei S."/>
            <person name="Kumari S."/>
            <person name="Faga B."/>
            <person name="Levy M.J."/>
            <person name="McMahan L."/>
            <person name="Van Buren P."/>
            <person name="Vaughn M.W."/>
            <person name="Ying K."/>
            <person name="Yeh C.-T."/>
            <person name="Emrich S.J."/>
            <person name="Jia Y."/>
            <person name="Kalyanaraman A."/>
            <person name="Hsia A.-P."/>
            <person name="Barbazuk W.B."/>
            <person name="Baucom R.S."/>
            <person name="Brutnell T.P."/>
            <person name="Carpita N.C."/>
            <person name="Chaparro C."/>
            <person name="Chia J.-M."/>
            <person name="Deragon J.-M."/>
            <person name="Estill J.C."/>
            <person name="Fu Y."/>
            <person name="Jeddeloh J.A."/>
            <person name="Han Y."/>
            <person name="Lee H."/>
            <person name="Li P."/>
            <person name="Lisch D.R."/>
            <person name="Liu S."/>
            <person name="Liu Z."/>
            <person name="Nagel D.H."/>
            <person name="McCann M.C."/>
            <person name="SanMiguel P."/>
            <person name="Myers A.M."/>
            <person name="Nettleton D."/>
            <person name="Nguyen J."/>
            <person name="Penning B.W."/>
            <person name="Ponnala L."/>
            <person name="Schneider K.L."/>
            <person name="Schwartz D.C."/>
            <person name="Sharma A."/>
            <person name="Soderlund C."/>
            <person name="Springer N.M."/>
            <person name="Sun Q."/>
            <person name="Wang H."/>
            <person name="Waterman M."/>
            <person name="Westerman R."/>
            <person name="Wolfgruber T.K."/>
            <person name="Yang L."/>
            <person name="Yu Y."/>
            <person name="Zhang L."/>
            <person name="Zhou S."/>
            <person name="Zhu Q."/>
            <person name="Bennetzen J.L."/>
            <person name="Dawe R.K."/>
            <person name="Jiang J."/>
            <person name="Jiang N."/>
            <person name="Presting G.G."/>
            <person name="Wessler S.R."/>
            <person name="Aluru S."/>
            <person name="Martienssen R.A."/>
            <person name="Clifton S.W."/>
            <person name="McCombie W.R."/>
            <person name="Wing R.A."/>
            <person name="Wilson R.K."/>
        </authorList>
    </citation>
    <scope>NUCLEOTIDE SEQUENCE [LARGE SCALE GENOMIC DNA]</scope>
    <source>
        <strain evidence="4">cv. B73</strain>
    </source>
</reference>
<gene>
    <name evidence="2" type="ORF">ZEAMMB73_Zm00001d046411</name>
</gene>
<feature type="compositionally biased region" description="Low complexity" evidence="1">
    <location>
        <begin position="1"/>
        <end position="14"/>
    </location>
</feature>
<dbReference type="PANTHER" id="PTHR33087:SF31">
    <property type="entry name" value="OS06G0482850 PROTEIN"/>
    <property type="match status" value="1"/>
</dbReference>
<evidence type="ECO:0000256" key="1">
    <source>
        <dbReference type="SAM" id="MobiDB-lite"/>
    </source>
</evidence>
<dbReference type="InterPro" id="IPR053253">
    <property type="entry name" value="Sex_diff_modulator"/>
</dbReference>
<protein>
    <recommendedName>
        <fullName evidence="5">CCHC-type domain-containing protein</fullName>
    </recommendedName>
</protein>
<name>A0A1D6P2J6_MAIZE</name>
<dbReference type="PANTHER" id="PTHR33087">
    <property type="entry name" value="OS07G0539200 PROTEIN"/>
    <property type="match status" value="1"/>
</dbReference>
<organism evidence="2">
    <name type="scientific">Zea mays</name>
    <name type="common">Maize</name>
    <dbReference type="NCBI Taxonomy" id="4577"/>
    <lineage>
        <taxon>Eukaryota</taxon>
        <taxon>Viridiplantae</taxon>
        <taxon>Streptophyta</taxon>
        <taxon>Embryophyta</taxon>
        <taxon>Tracheophyta</taxon>
        <taxon>Spermatophyta</taxon>
        <taxon>Magnoliopsida</taxon>
        <taxon>Liliopsida</taxon>
        <taxon>Poales</taxon>
        <taxon>Poaceae</taxon>
        <taxon>PACMAD clade</taxon>
        <taxon>Panicoideae</taxon>
        <taxon>Andropogonodae</taxon>
        <taxon>Andropogoneae</taxon>
        <taxon>Tripsacinae</taxon>
        <taxon>Zea</taxon>
    </lineage>
</organism>
<evidence type="ECO:0000313" key="2">
    <source>
        <dbReference type="EMBL" id="AQL04231.1"/>
    </source>
</evidence>
<dbReference type="EMBL" id="CM000785">
    <property type="protein sequence ID" value="AQL04231.1"/>
    <property type="molecule type" value="Genomic_DNA"/>
</dbReference>
<reference evidence="3" key="4">
    <citation type="submission" date="2021-05" db="UniProtKB">
        <authorList>
            <consortium name="EnsemblPlants"/>
        </authorList>
    </citation>
    <scope>IDENTIFICATION</scope>
    <source>
        <strain evidence="3">cv. B73</strain>
    </source>
</reference>
<dbReference type="Proteomes" id="UP000007305">
    <property type="component" value="Chromosome 9"/>
</dbReference>
<feature type="region of interest" description="Disordered" evidence="1">
    <location>
        <begin position="257"/>
        <end position="284"/>
    </location>
</feature>
<dbReference type="Gramene" id="Zm00001eb385680_T001">
    <property type="protein sequence ID" value="Zm00001eb385680_P001"/>
    <property type="gene ID" value="Zm00001eb385680"/>
</dbReference>
<feature type="compositionally biased region" description="Polar residues" evidence="1">
    <location>
        <begin position="257"/>
        <end position="271"/>
    </location>
</feature>
<feature type="region of interest" description="Disordered" evidence="1">
    <location>
        <begin position="1"/>
        <end position="63"/>
    </location>
</feature>
<dbReference type="OMA" id="ERIGCEN"/>
<sequence length="484" mass="51394">MAPIASDSPAANSPASPPAATPAPAATFPSQPSPGKSLSSLPPAAAPFYPARTGPSGRSKPLRWADVVEEGEISPPCAPASYRGALLRAPAKNDRGAGTSAAQSRSSSLAAAPRLRSIVVRPREPTRPRSAARRKMRRPSAAAPRGHRRRGRVSPPDHDGWRRVLPQQRCSPPSWPGGSSAAVRSARPPACLEGKCLNCLSFSHRVATCRLPPRCLRCRGFCHLARDCKRPRRASGAGAGLAGAGAPRRFVRARRVGSSTPCGSNAEGSTPPSSPNLPHRVADGSAATGLLPGHHLLRPSVAVCFIDRSDDISGEEDSLATSLLVRAGNGRRDIPIAEARRAFLALPRVRAGDFELRPSHPDNFLLLPASAGVRDLLLGARPVVVHGTTLVLHPWTRLAHATRVELFFKVKLEIVGIPPHVWSRDTASKILALACWIEKVDAASADKTDQSFFGVTAWTNDPSAIPRSVSLLIAENELRVVHSD</sequence>
<evidence type="ECO:0000313" key="3">
    <source>
        <dbReference type="EnsemblPlants" id="Zm00001eb385680_P001"/>
    </source>
</evidence>
<dbReference type="STRING" id="4577.A0A1D6P2J6"/>